<feature type="compositionally biased region" description="Polar residues" evidence="1">
    <location>
        <begin position="926"/>
        <end position="950"/>
    </location>
</feature>
<organism evidence="2 3">
    <name type="scientific">Ananas comosus</name>
    <name type="common">Pineapple</name>
    <name type="synonym">Ananas ananas</name>
    <dbReference type="NCBI Taxonomy" id="4615"/>
    <lineage>
        <taxon>Eukaryota</taxon>
        <taxon>Viridiplantae</taxon>
        <taxon>Streptophyta</taxon>
        <taxon>Embryophyta</taxon>
        <taxon>Tracheophyta</taxon>
        <taxon>Spermatophyta</taxon>
        <taxon>Magnoliopsida</taxon>
        <taxon>Liliopsida</taxon>
        <taxon>Poales</taxon>
        <taxon>Bromeliaceae</taxon>
        <taxon>Bromelioideae</taxon>
        <taxon>Ananas</taxon>
    </lineage>
</organism>
<name>A0A199UFD0_ANACO</name>
<dbReference type="Proteomes" id="UP000092600">
    <property type="component" value="Unassembled WGS sequence"/>
</dbReference>
<gene>
    <name evidence="2" type="ORF">ACMD2_15410</name>
</gene>
<evidence type="ECO:0000313" key="2">
    <source>
        <dbReference type="EMBL" id="OAY63421.1"/>
    </source>
</evidence>
<feature type="region of interest" description="Disordered" evidence="1">
    <location>
        <begin position="1069"/>
        <end position="1112"/>
    </location>
</feature>
<proteinExistence type="predicted"/>
<comment type="caution">
    <text evidence="2">The sequence shown here is derived from an EMBL/GenBank/DDBJ whole genome shotgun (WGS) entry which is preliminary data.</text>
</comment>
<feature type="compositionally biased region" description="Polar residues" evidence="1">
    <location>
        <begin position="1097"/>
        <end position="1106"/>
    </location>
</feature>
<feature type="region of interest" description="Disordered" evidence="1">
    <location>
        <begin position="839"/>
        <end position="869"/>
    </location>
</feature>
<feature type="region of interest" description="Disordered" evidence="1">
    <location>
        <begin position="885"/>
        <end position="988"/>
    </location>
</feature>
<dbReference type="PANTHER" id="PTHR31267:SF2">
    <property type="entry name" value="EXPRESSED PROTEIN"/>
    <property type="match status" value="1"/>
</dbReference>
<feature type="region of interest" description="Disordered" evidence="1">
    <location>
        <begin position="776"/>
        <end position="800"/>
    </location>
</feature>
<sequence>MSQYRPTQHQGVNDMQLWQQHLMYKQLHEIQKQQQLQQLDLGGRPQNSLNPPPATSKPTTAFDQFPAMLNEMSTFDGSSYMWQNNSVGSELKSHTNPQMFISGNTNWAQFGGSAATSNLSSGVVLSNSQAQAMRSMGFIPQQPDQSFYGMPVSGTSSFTNQHSQLLGMSNDCGKLTQVQSGQFNSFQTEQQFSEQGRLQDGISNSVQNFQGKCLFGTPVEPKSSFSSGNPQQVNHQQHGAQIQSFQGMKDQSQEKLTAKVGSLRGGTSLDPTEEKLLFGTDNDDNWGASFGRSINSSMGVDGHGNPLENDYFGAFPSLQSGSWSALMQEAVQATSSDNGLQEEWSGLSFQRPEHSIANHSAASNDKNLQIESSLTLRHFPSSNDADGIMNNPNLSSFQHPFRSGLEQKEIGSNDSSCTPVPARRSPGEANAKQFYQRLEQKQSDEGGIQVPKQLSDAIWAQHTHELSSLRSGGMQFKSQNTQGVWVPQQRMFFQNVTSESGNKPNGWDTNNSVALSSDNTSSIYDNDGNMWKNQNNVNPISGLGALKSGSSASEMQNENNLMHGYSAMMNSNAPKMIQDMNRQVISRPQVNHGTDQVVNTSGNSKVDGTSGGNQPIKGPHGWESSINNAQSRFSDNNEAHRNVVSNEGQPFNSFDSRQHMNSGFSSRGSSLLAGTNVHSLGSGGQKSSNLFGQQTLGSHLLQKHAMGSSRMNVGPSFSPNPTLRSHELPDSVVQGSNDLDRRFDERSQIGGFFPLNKAMDVGEKIAMGTVELKNSHAIPSNDNTGSSLDGSPAPYSQNKAVQTSQNMLELLHKVGKSRNSNSLAAPDVSEQAGLDHQQLNQPSSLQGCGLRLGPPSQRQPSSAYSMSGRTFDHNQLDYEVGNKDQTQFTSASPSQTLRSIQATSQRENLGSRSSMSEQTRKETFSHNEANPPSAVVSDSSYRYQQQNSDASGHELTDKSLNYSFGNQNNPSSSHSKRPPSSSSLSQVGTLDRQLPVIDTLLCSQPSIPSMPQQAGSSTMFKNVWTNITAAQQRVSGALPNKITPNVLQSMILSSNTRDASIWGLQKLNDQGKKQDNAQPDVATGSTSSQNQDERQDQGSSAMQSSSEKVDDGLKKGILSQGQELLGKHPLDGSSAVSISSLVRLHQQDVSKEKCEEDLSVNTQAVNTSLSNAVGNTDVGLHGSASQPPVLQQKNYSLLHQIQTMKGAELDPSNRFGKRLKGPDFDPDASQKDWKAGQRVAYGQNTLSRVPVDGKVGASSQASISSDIKMLSFASRDKEARSASGSPMLSGREAYYHDIHAAQRQDLQNRVYSVNANSEPNEMGGSEQPKISPQMAPSWFGQYGPYRNGETPAIYGGQRTPTQQYNFPKVVGRMDNVIAPQQRPESGQVGTLGRSMESSKVPTNELSLQSSDITDHAVAVRPKKRKTATAGLQSWHKVIGGHQRLRNSSMAELDWAHSSNRLIEKVEDDAEMLEDGPSVAQPRKRLILTTQLTQQLIPAAPASVLKAQASSAYEGVTYNVAKVALGDACNRLSLSGSSSCQLLDKGCSVLSGLNQNMEKLGDQFISKVVEDYIERSKRLESDFGRLDKRTSMLDIRLECQELERFSIVNRLGKFHGRSRTDGVEASSTSENPSLKTFPQRYVTVLPMARNIPEGVSCFNL</sequence>
<dbReference type="PANTHER" id="PTHR31267">
    <property type="entry name" value="DENTIN SIALOPHOSPHOPROTEIN-LIKE PROTEIN"/>
    <property type="match status" value="1"/>
</dbReference>
<dbReference type="STRING" id="4615.A0A199UFD0"/>
<feature type="compositionally biased region" description="Polar residues" evidence="1">
    <location>
        <begin position="885"/>
        <end position="917"/>
    </location>
</feature>
<feature type="compositionally biased region" description="Polar residues" evidence="1">
    <location>
        <begin position="777"/>
        <end position="800"/>
    </location>
</feature>
<dbReference type="EMBL" id="LSRQ01008344">
    <property type="protein sequence ID" value="OAY63421.1"/>
    <property type="molecule type" value="Genomic_DNA"/>
</dbReference>
<feature type="region of interest" description="Disordered" evidence="1">
    <location>
        <begin position="591"/>
        <end position="628"/>
    </location>
</feature>
<protein>
    <submittedName>
        <fullName evidence="2">Uncharacterized protein</fullName>
    </submittedName>
</protein>
<feature type="compositionally biased region" description="Polar residues" evidence="1">
    <location>
        <begin position="856"/>
        <end position="868"/>
    </location>
</feature>
<feature type="region of interest" description="Disordered" evidence="1">
    <location>
        <begin position="41"/>
        <end position="60"/>
    </location>
</feature>
<reference evidence="2 3" key="1">
    <citation type="journal article" date="2016" name="DNA Res.">
        <title>The draft genome of MD-2 pineapple using hybrid error correction of long reads.</title>
        <authorList>
            <person name="Redwan R.M."/>
            <person name="Saidin A."/>
            <person name="Kumar S.V."/>
        </authorList>
    </citation>
    <scope>NUCLEOTIDE SEQUENCE [LARGE SCALE GENOMIC DNA]</scope>
    <source>
        <strain evidence="3">cv. MD2</strain>
        <tissue evidence="2">Leaf</tissue>
    </source>
</reference>
<accession>A0A199UFD0</accession>
<feature type="compositionally biased region" description="Polar residues" evidence="1">
    <location>
        <begin position="958"/>
        <end position="969"/>
    </location>
</feature>
<evidence type="ECO:0000313" key="3">
    <source>
        <dbReference type="Proteomes" id="UP000092600"/>
    </source>
</evidence>
<evidence type="ECO:0000256" key="1">
    <source>
        <dbReference type="SAM" id="MobiDB-lite"/>
    </source>
</evidence>
<feature type="region of interest" description="Disordered" evidence="1">
    <location>
        <begin position="643"/>
        <end position="666"/>
    </location>
</feature>
<feature type="compositionally biased region" description="Polar residues" evidence="1">
    <location>
        <begin position="591"/>
        <end position="607"/>
    </location>
</feature>
<feature type="compositionally biased region" description="Low complexity" evidence="1">
    <location>
        <begin position="970"/>
        <end position="985"/>
    </location>
</feature>